<keyword evidence="3" id="KW-1185">Reference proteome</keyword>
<evidence type="ECO:0000313" key="3">
    <source>
        <dbReference type="Proteomes" id="UP000830671"/>
    </source>
</evidence>
<dbReference type="AlphaFoldDB" id="A0A9Q8T3T5"/>
<evidence type="ECO:0000256" key="1">
    <source>
        <dbReference type="SAM" id="MobiDB-lite"/>
    </source>
</evidence>
<accession>A0A9Q8T3T5</accession>
<dbReference type="PANTHER" id="PTHR38167">
    <property type="entry name" value="C2H2-TYPE DOMAIN-CONTAINING PROTEIN"/>
    <property type="match status" value="1"/>
</dbReference>
<proteinExistence type="predicted"/>
<protein>
    <submittedName>
        <fullName evidence="2">Uncharacterized protein</fullName>
    </submittedName>
</protein>
<dbReference type="GeneID" id="73347239"/>
<dbReference type="Proteomes" id="UP000830671">
    <property type="component" value="Chromosome 7"/>
</dbReference>
<feature type="compositionally biased region" description="Polar residues" evidence="1">
    <location>
        <begin position="383"/>
        <end position="392"/>
    </location>
</feature>
<dbReference type="KEGG" id="clup:CLUP02_13286"/>
<dbReference type="PANTHER" id="PTHR38167:SF1">
    <property type="entry name" value="C2H2-TYPE DOMAIN-CONTAINING PROTEIN"/>
    <property type="match status" value="1"/>
</dbReference>
<evidence type="ECO:0000313" key="2">
    <source>
        <dbReference type="EMBL" id="UQC87767.1"/>
    </source>
</evidence>
<feature type="region of interest" description="Disordered" evidence="1">
    <location>
        <begin position="338"/>
        <end position="400"/>
    </location>
</feature>
<organism evidence="2 3">
    <name type="scientific">Colletotrichum lupini</name>
    <dbReference type="NCBI Taxonomy" id="145971"/>
    <lineage>
        <taxon>Eukaryota</taxon>
        <taxon>Fungi</taxon>
        <taxon>Dikarya</taxon>
        <taxon>Ascomycota</taxon>
        <taxon>Pezizomycotina</taxon>
        <taxon>Sordariomycetes</taxon>
        <taxon>Hypocreomycetidae</taxon>
        <taxon>Glomerellales</taxon>
        <taxon>Glomerellaceae</taxon>
        <taxon>Colletotrichum</taxon>
        <taxon>Colletotrichum acutatum species complex</taxon>
    </lineage>
</organism>
<name>A0A9Q8T3T5_9PEZI</name>
<feature type="region of interest" description="Disordered" evidence="1">
    <location>
        <begin position="554"/>
        <end position="610"/>
    </location>
</feature>
<dbReference type="RefSeq" id="XP_049149375.1">
    <property type="nucleotide sequence ID" value="XM_049292229.1"/>
</dbReference>
<dbReference type="EMBL" id="CP019479">
    <property type="protein sequence ID" value="UQC87767.1"/>
    <property type="molecule type" value="Genomic_DNA"/>
</dbReference>
<gene>
    <name evidence="2" type="ORF">CLUP02_13286</name>
</gene>
<reference evidence="2" key="1">
    <citation type="journal article" date="2021" name="Mol. Plant Microbe Interact.">
        <title>Complete Genome Sequence of the Plant-Pathogenic Fungus Colletotrichum lupini.</title>
        <authorList>
            <person name="Baroncelli R."/>
            <person name="Pensec F."/>
            <person name="Da Lio D."/>
            <person name="Boufleur T."/>
            <person name="Vicente I."/>
            <person name="Sarrocco S."/>
            <person name="Picot A."/>
            <person name="Baraldi E."/>
            <person name="Sukno S."/>
            <person name="Thon M."/>
            <person name="Le Floch G."/>
        </authorList>
    </citation>
    <scope>NUCLEOTIDE SEQUENCE</scope>
    <source>
        <strain evidence="2">IMI 504893</strain>
    </source>
</reference>
<feature type="region of interest" description="Disordered" evidence="1">
    <location>
        <begin position="233"/>
        <end position="260"/>
    </location>
</feature>
<feature type="compositionally biased region" description="Low complexity" evidence="1">
    <location>
        <begin position="243"/>
        <end position="253"/>
    </location>
</feature>
<feature type="compositionally biased region" description="Acidic residues" evidence="1">
    <location>
        <begin position="359"/>
        <end position="372"/>
    </location>
</feature>
<sequence>MVTSRPLDPFLIAQTGILQRNSPGCRIHTLMLLASDPASRRWRHSALFVSEVMDCSHPHHPLDKCRHGVPLLLLLLLPGGTTDRLATRPRPATAPASPVPFIPPSLLGHDRPPINLPTTPLKTHFVANASRASMNLFLKPSTQTASSPRRSRSPSVRTPSAIIPAMAFASSPVDSPSSSFFAAAAAAPDLDGLAQAPASVARAILVALCDDRRVRAQALRQLERLLRFEADVREEEEEDGVKRSPNSVSSPSNPKKRKATGEPKICVQCDGIFTADENSFGSCWYHSGELELWDETQIPPTIWDDVSSDELDTDSNRLEYPAAFRWCCCQRLGDRQGCVRGTHEANPDRSKKGRGNELSDLEDDPLELDDASSQELGPPPHQQHYTISSSPTDAGHKATTATMTKRTRFLGSPPFGLPDETGFGRPVKEMITVSVNRMGSRPPDRWWSGVKAAIGHKFEKTGAERSEAKQSIFLGEGGGIAFGNEQATLKLVGQEIGGGDTTAGISLPRMRGSSYIKDITNNGGRPPMKAAFPGSRWLAFSPHRTGGGGIRMVRRRRQRWGGETNRKRPAHSGPISSAASAQICKGHQKRPSNPAPGNIKLASQQRKYGVHTPDRMNQRTTYRLLAFRQLASRWTVSGAMGKCPVLWTLETEEPDDPYHPRFPGKP</sequence>
<feature type="compositionally biased region" description="Basic and acidic residues" evidence="1">
    <location>
        <begin position="341"/>
        <end position="357"/>
    </location>
</feature>